<evidence type="ECO:0000313" key="2">
    <source>
        <dbReference type="EMBL" id="GAA2509278.1"/>
    </source>
</evidence>
<keyword evidence="3" id="KW-1185">Reference proteome</keyword>
<name>A0ABP6A3T7_9ACTN</name>
<gene>
    <name evidence="2" type="ORF">GCM10010406_52190</name>
</gene>
<dbReference type="EMBL" id="BAAATA010000047">
    <property type="protein sequence ID" value="GAA2509278.1"/>
    <property type="molecule type" value="Genomic_DNA"/>
</dbReference>
<reference evidence="3" key="1">
    <citation type="journal article" date="2019" name="Int. J. Syst. Evol. Microbiol.">
        <title>The Global Catalogue of Microorganisms (GCM) 10K type strain sequencing project: providing services to taxonomists for standard genome sequencing and annotation.</title>
        <authorList>
            <consortium name="The Broad Institute Genomics Platform"/>
            <consortium name="The Broad Institute Genome Sequencing Center for Infectious Disease"/>
            <person name="Wu L."/>
            <person name="Ma J."/>
        </authorList>
    </citation>
    <scope>NUCLEOTIDE SEQUENCE [LARGE SCALE GENOMIC DNA]</scope>
    <source>
        <strain evidence="3">JCM 6307</strain>
    </source>
</reference>
<evidence type="ECO:0000256" key="1">
    <source>
        <dbReference type="SAM" id="MobiDB-lite"/>
    </source>
</evidence>
<dbReference type="Proteomes" id="UP001501358">
    <property type="component" value="Unassembled WGS sequence"/>
</dbReference>
<sequence>MLPRRGGPDSEGAADAAAVSPGPGAGRRRPSGSSRRAAAGQVTPGRAEPLQPFAAPAAGPRRITG</sequence>
<organism evidence="2 3">
    <name type="scientific">Streptomyces thermolineatus</name>
    <dbReference type="NCBI Taxonomy" id="44033"/>
    <lineage>
        <taxon>Bacteria</taxon>
        <taxon>Bacillati</taxon>
        <taxon>Actinomycetota</taxon>
        <taxon>Actinomycetes</taxon>
        <taxon>Kitasatosporales</taxon>
        <taxon>Streptomycetaceae</taxon>
        <taxon>Streptomyces</taxon>
    </lineage>
</organism>
<comment type="caution">
    <text evidence="2">The sequence shown here is derived from an EMBL/GenBank/DDBJ whole genome shotgun (WGS) entry which is preliminary data.</text>
</comment>
<feature type="compositionally biased region" description="Low complexity" evidence="1">
    <location>
        <begin position="31"/>
        <end position="40"/>
    </location>
</feature>
<protein>
    <submittedName>
        <fullName evidence="2">Uncharacterized protein</fullName>
    </submittedName>
</protein>
<evidence type="ECO:0000313" key="3">
    <source>
        <dbReference type="Proteomes" id="UP001501358"/>
    </source>
</evidence>
<accession>A0ABP6A3T7</accession>
<feature type="compositionally biased region" description="Low complexity" evidence="1">
    <location>
        <begin position="10"/>
        <end position="22"/>
    </location>
</feature>
<feature type="region of interest" description="Disordered" evidence="1">
    <location>
        <begin position="1"/>
        <end position="65"/>
    </location>
</feature>
<proteinExistence type="predicted"/>